<sequence>MAMESSFNLVRWTTMDKLDVFVRSLKGKSKPEFERRRPMSLHIGGQLVTLYLASPEDTLVHKLLWFRQSGEVSQQQWRDILGILKVQGDALDRDYLIGRASELGVDDLLQKAIKEAET</sequence>
<name>A0ABT2EL63_9BACT</name>
<evidence type="ECO:0000313" key="1">
    <source>
        <dbReference type="EMBL" id="MCS3918444.1"/>
    </source>
</evidence>
<dbReference type="EMBL" id="JANUCP010000001">
    <property type="protein sequence ID" value="MCS3918444.1"/>
    <property type="molecule type" value="Genomic_DNA"/>
</dbReference>
<gene>
    <name evidence="1" type="ORF">M2350_000841</name>
</gene>
<evidence type="ECO:0000313" key="2">
    <source>
        <dbReference type="Proteomes" id="UP001204798"/>
    </source>
</evidence>
<proteinExistence type="predicted"/>
<reference evidence="1 2" key="1">
    <citation type="submission" date="2022-08" db="EMBL/GenBank/DDBJ databases">
        <title>Bacterial and archaeal communities from various locations to study Microbial Dark Matter (Phase II).</title>
        <authorList>
            <person name="Stepanauskas R."/>
        </authorList>
    </citation>
    <scope>NUCLEOTIDE SEQUENCE [LARGE SCALE GENOMIC DNA]</scope>
    <source>
        <strain evidence="1 2">PD1</strain>
    </source>
</reference>
<accession>A0ABT2EL63</accession>
<dbReference type="Proteomes" id="UP001204798">
    <property type="component" value="Unassembled WGS sequence"/>
</dbReference>
<organism evidence="1 2">
    <name type="scientific">Candidatus Fervidibacter sacchari</name>
    <dbReference type="NCBI Taxonomy" id="1448929"/>
    <lineage>
        <taxon>Bacteria</taxon>
        <taxon>Candidatus Fervidibacterota</taxon>
        <taxon>Candidatus Fervidibacter</taxon>
    </lineage>
</organism>
<comment type="caution">
    <text evidence="1">The sequence shown here is derived from an EMBL/GenBank/DDBJ whole genome shotgun (WGS) entry which is preliminary data.</text>
</comment>
<protein>
    <submittedName>
        <fullName evidence="1">Uncharacterized protein</fullName>
    </submittedName>
</protein>
<keyword evidence="2" id="KW-1185">Reference proteome</keyword>